<proteinExistence type="predicted"/>
<dbReference type="GO" id="GO:0006777">
    <property type="term" value="P:Mo-molybdopterin cofactor biosynthetic process"/>
    <property type="evidence" value="ECO:0007669"/>
    <property type="project" value="InterPro"/>
</dbReference>
<evidence type="ECO:0000313" key="1">
    <source>
        <dbReference type="EMBL" id="CAA9220604.1"/>
    </source>
</evidence>
<name>A0A6J4HCG3_9ACTN</name>
<dbReference type="PANTHER" id="PTHR23404">
    <property type="entry name" value="MOLYBDOPTERIN SYNTHASE RELATED"/>
    <property type="match status" value="1"/>
</dbReference>
<accession>A0A6J4HCG3</accession>
<dbReference type="AlphaFoldDB" id="A0A6J4HCG3"/>
<sequence length="166" mass="17297">MRAAGGGETPGGGDWVALTGEPLPVGEVAAWVVVPGCGASVTFSGTVRDHAEGRPGVTSIEYEAYAGQVEPRLAAIAGEARARWPALGRVALLHRTGPLLVGESSVVVSASAPHRGEAFDAARFLIDTLKSTVPIWKKEAWDGGEDWGLDAKELREVSDLGRGEQA</sequence>
<protein>
    <submittedName>
        <fullName evidence="1">Molybdenum cofactor biosynthesis protein MoaE</fullName>
    </submittedName>
</protein>
<dbReference type="EMBL" id="CADCSY010000027">
    <property type="protein sequence ID" value="CAA9220604.1"/>
    <property type="molecule type" value="Genomic_DNA"/>
</dbReference>
<dbReference type="CDD" id="cd00756">
    <property type="entry name" value="MoaE"/>
    <property type="match status" value="1"/>
</dbReference>
<organism evidence="1">
    <name type="scientific">uncultured Acidimicrobiales bacterium</name>
    <dbReference type="NCBI Taxonomy" id="310071"/>
    <lineage>
        <taxon>Bacteria</taxon>
        <taxon>Bacillati</taxon>
        <taxon>Actinomycetota</taxon>
        <taxon>Acidimicrobiia</taxon>
        <taxon>Acidimicrobiales</taxon>
        <taxon>environmental samples</taxon>
    </lineage>
</organism>
<reference evidence="1" key="1">
    <citation type="submission" date="2020-02" db="EMBL/GenBank/DDBJ databases">
        <authorList>
            <person name="Meier V. D."/>
        </authorList>
    </citation>
    <scope>NUCLEOTIDE SEQUENCE</scope>
    <source>
        <strain evidence="1">AVDCRST_MAG20</strain>
    </source>
</reference>
<dbReference type="SUPFAM" id="SSF54690">
    <property type="entry name" value="Molybdopterin synthase subunit MoaE"/>
    <property type="match status" value="1"/>
</dbReference>
<dbReference type="InterPro" id="IPR003448">
    <property type="entry name" value="Mopterin_biosynth_MoaE"/>
</dbReference>
<dbReference type="Pfam" id="PF02391">
    <property type="entry name" value="MoaE"/>
    <property type="match status" value="1"/>
</dbReference>
<gene>
    <name evidence="1" type="ORF">AVDCRST_MAG20-730</name>
</gene>
<dbReference type="InterPro" id="IPR036563">
    <property type="entry name" value="MoaE_sf"/>
</dbReference>
<dbReference type="Gene3D" id="3.90.1170.40">
    <property type="entry name" value="Molybdopterin biosynthesis MoaE subunit"/>
    <property type="match status" value="1"/>
</dbReference>